<reference evidence="2 3" key="1">
    <citation type="submission" date="2016-10" db="EMBL/GenBank/DDBJ databases">
        <authorList>
            <person name="de Groot N.N."/>
        </authorList>
    </citation>
    <scope>NUCLEOTIDE SEQUENCE [LARGE SCALE GENOMIC DNA]</scope>
    <source>
        <strain evidence="2 3">DSM 23995</strain>
    </source>
</reference>
<keyword evidence="1" id="KW-0472">Membrane</keyword>
<name>A0A1I1ZGA4_9BACI</name>
<evidence type="ECO:0000256" key="1">
    <source>
        <dbReference type="SAM" id="Phobius"/>
    </source>
</evidence>
<evidence type="ECO:0000313" key="3">
    <source>
        <dbReference type="Proteomes" id="UP000199516"/>
    </source>
</evidence>
<proteinExistence type="predicted"/>
<keyword evidence="1" id="KW-1133">Transmembrane helix</keyword>
<dbReference type="Pfam" id="PF11085">
    <property type="entry name" value="YqhR"/>
    <property type="match status" value="1"/>
</dbReference>
<dbReference type="OrthoDB" id="2691442at2"/>
<feature type="transmembrane region" description="Helical" evidence="1">
    <location>
        <begin position="55"/>
        <end position="79"/>
    </location>
</feature>
<dbReference type="STRING" id="930128.SAMN05192532_101229"/>
<feature type="transmembrane region" description="Helical" evidence="1">
    <location>
        <begin position="120"/>
        <end position="140"/>
    </location>
</feature>
<evidence type="ECO:0000313" key="2">
    <source>
        <dbReference type="EMBL" id="SFE30786.1"/>
    </source>
</evidence>
<feature type="transmembrane region" description="Helical" evidence="1">
    <location>
        <begin position="12"/>
        <end position="35"/>
    </location>
</feature>
<feature type="transmembrane region" description="Helical" evidence="1">
    <location>
        <begin position="86"/>
        <end position="108"/>
    </location>
</feature>
<protein>
    <submittedName>
        <fullName evidence="2">Conserved membrane protein YqhR</fullName>
    </submittedName>
</protein>
<dbReference type="InterPro" id="IPR024563">
    <property type="entry name" value="YqhR"/>
</dbReference>
<gene>
    <name evidence="2" type="ORF">SAMN05192532_101229</name>
</gene>
<keyword evidence="1" id="KW-0812">Transmembrane</keyword>
<sequence length="152" mass="17427">MQKEWTYFQRVASIGLFAGFFWSSINYLLYLINLTKVGPALVMLPWALPEWKNTYIGHLTGIVAISILSLAIAFLYSILLSRWESMWIGALFGIGLWFLVFFILHPIFPGLDQITAMDNKTLTTTICIYLLYGVFVGYSISYEYNEMTHKAS</sequence>
<accession>A0A1I1ZGA4</accession>
<keyword evidence="3" id="KW-1185">Reference proteome</keyword>
<dbReference type="RefSeq" id="WP_091656271.1">
    <property type="nucleotide sequence ID" value="NZ_FONT01000001.1"/>
</dbReference>
<dbReference type="AlphaFoldDB" id="A0A1I1ZGA4"/>
<organism evidence="2 3">
    <name type="scientific">Alteribacillus iranensis</name>
    <dbReference type="NCBI Taxonomy" id="930128"/>
    <lineage>
        <taxon>Bacteria</taxon>
        <taxon>Bacillati</taxon>
        <taxon>Bacillota</taxon>
        <taxon>Bacilli</taxon>
        <taxon>Bacillales</taxon>
        <taxon>Bacillaceae</taxon>
        <taxon>Alteribacillus</taxon>
    </lineage>
</organism>
<dbReference type="EMBL" id="FONT01000001">
    <property type="protein sequence ID" value="SFE30786.1"/>
    <property type="molecule type" value="Genomic_DNA"/>
</dbReference>
<dbReference type="Proteomes" id="UP000199516">
    <property type="component" value="Unassembled WGS sequence"/>
</dbReference>